<dbReference type="RefSeq" id="WP_091070036.1">
    <property type="nucleotide sequence ID" value="NZ_FMDM01000015.1"/>
</dbReference>
<proteinExistence type="predicted"/>
<sequence length="199" mass="20726">MASEERIRSAMLVGLTVLALTLGAWWWRSTAPWLGATGGSTTEDLVRSRVEVEGAVGEAPPAGRDPAVVAVDPDTGEVGPGPDRSVIIHVDPDGSTRPLEVSHVVWRETSRLTPGAPAVVRQANPSSGDTYRLSVRCSGAGAAVALRVAGAGAGDTERVLSCGSRLDIPLLEGSGAPVLVRFEPLRGEAELDARLEALY</sequence>
<reference evidence="3" key="1">
    <citation type="submission" date="2016-06" db="EMBL/GenBank/DDBJ databases">
        <authorList>
            <person name="Varghese N."/>
            <person name="Submissions Spin"/>
        </authorList>
    </citation>
    <scope>NUCLEOTIDE SEQUENCE [LARGE SCALE GENOMIC DNA]</scope>
    <source>
        <strain evidence="3">DSM 45647</strain>
    </source>
</reference>
<evidence type="ECO:0000313" key="2">
    <source>
        <dbReference type="EMBL" id="SCG75726.1"/>
    </source>
</evidence>
<evidence type="ECO:0000313" key="3">
    <source>
        <dbReference type="Proteomes" id="UP000199360"/>
    </source>
</evidence>
<keyword evidence="3" id="KW-1185">Reference proteome</keyword>
<accession>A0A1C5K0B0</accession>
<keyword evidence="1" id="KW-0812">Transmembrane</keyword>
<dbReference type="AlphaFoldDB" id="A0A1C5K0B0"/>
<dbReference type="OrthoDB" id="3397798at2"/>
<protein>
    <submittedName>
        <fullName evidence="2">Uncharacterized protein</fullName>
    </submittedName>
</protein>
<evidence type="ECO:0000256" key="1">
    <source>
        <dbReference type="SAM" id="Phobius"/>
    </source>
</evidence>
<keyword evidence="1" id="KW-0472">Membrane</keyword>
<gene>
    <name evidence="2" type="ORF">GA0070213_115176</name>
</gene>
<dbReference type="Proteomes" id="UP000199360">
    <property type="component" value="Unassembled WGS sequence"/>
</dbReference>
<feature type="transmembrane region" description="Helical" evidence="1">
    <location>
        <begin position="7"/>
        <end position="27"/>
    </location>
</feature>
<dbReference type="STRING" id="745366.GA0070213_115176"/>
<keyword evidence="1" id="KW-1133">Transmembrane helix</keyword>
<name>A0A1C5K0B0_9ACTN</name>
<dbReference type="EMBL" id="FMDM01000015">
    <property type="protein sequence ID" value="SCG75726.1"/>
    <property type="molecule type" value="Genomic_DNA"/>
</dbReference>
<organism evidence="2 3">
    <name type="scientific">Micromonospora humi</name>
    <dbReference type="NCBI Taxonomy" id="745366"/>
    <lineage>
        <taxon>Bacteria</taxon>
        <taxon>Bacillati</taxon>
        <taxon>Actinomycetota</taxon>
        <taxon>Actinomycetes</taxon>
        <taxon>Micromonosporales</taxon>
        <taxon>Micromonosporaceae</taxon>
        <taxon>Micromonospora</taxon>
    </lineage>
</organism>